<comment type="caution">
    <text evidence="1">The sequence shown here is derived from an EMBL/GenBank/DDBJ whole genome shotgun (WGS) entry which is preliminary data.</text>
</comment>
<dbReference type="Proteomes" id="UP000772434">
    <property type="component" value="Unassembled WGS sequence"/>
</dbReference>
<dbReference type="EMBL" id="JADNRY010000004">
    <property type="protein sequence ID" value="KAF9077205.1"/>
    <property type="molecule type" value="Genomic_DNA"/>
</dbReference>
<organism evidence="1 2">
    <name type="scientific">Rhodocollybia butyracea</name>
    <dbReference type="NCBI Taxonomy" id="206335"/>
    <lineage>
        <taxon>Eukaryota</taxon>
        <taxon>Fungi</taxon>
        <taxon>Dikarya</taxon>
        <taxon>Basidiomycota</taxon>
        <taxon>Agaricomycotina</taxon>
        <taxon>Agaricomycetes</taxon>
        <taxon>Agaricomycetidae</taxon>
        <taxon>Agaricales</taxon>
        <taxon>Marasmiineae</taxon>
        <taxon>Omphalotaceae</taxon>
        <taxon>Rhodocollybia</taxon>
    </lineage>
</organism>
<evidence type="ECO:0000313" key="2">
    <source>
        <dbReference type="Proteomes" id="UP000772434"/>
    </source>
</evidence>
<name>A0A9P5UEF6_9AGAR</name>
<dbReference type="AlphaFoldDB" id="A0A9P5UEF6"/>
<gene>
    <name evidence="1" type="ORF">BDP27DRAFT_1311992</name>
</gene>
<protein>
    <submittedName>
        <fullName evidence="1">Uncharacterized protein</fullName>
    </submittedName>
</protein>
<evidence type="ECO:0000313" key="1">
    <source>
        <dbReference type="EMBL" id="KAF9077205.1"/>
    </source>
</evidence>
<keyword evidence="2" id="KW-1185">Reference proteome</keyword>
<accession>A0A9P5UEF6</accession>
<proteinExistence type="predicted"/>
<sequence length="63" mass="7251">MRRYATFSMAVYRCGSFCQECSSSQVTYSHADILWILTTEKNGHSQKSLIRRCLSRDLMNLGV</sequence>
<reference evidence="1" key="1">
    <citation type="submission" date="2020-11" db="EMBL/GenBank/DDBJ databases">
        <authorList>
            <consortium name="DOE Joint Genome Institute"/>
            <person name="Ahrendt S."/>
            <person name="Riley R."/>
            <person name="Andreopoulos W."/>
            <person name="Labutti K."/>
            <person name="Pangilinan J."/>
            <person name="Ruiz-Duenas F.J."/>
            <person name="Barrasa J.M."/>
            <person name="Sanchez-Garcia M."/>
            <person name="Camarero S."/>
            <person name="Miyauchi S."/>
            <person name="Serrano A."/>
            <person name="Linde D."/>
            <person name="Babiker R."/>
            <person name="Drula E."/>
            <person name="Ayuso-Fernandez I."/>
            <person name="Pacheco R."/>
            <person name="Padilla G."/>
            <person name="Ferreira P."/>
            <person name="Barriuso J."/>
            <person name="Kellner H."/>
            <person name="Castanera R."/>
            <person name="Alfaro M."/>
            <person name="Ramirez L."/>
            <person name="Pisabarro A.G."/>
            <person name="Kuo A."/>
            <person name="Tritt A."/>
            <person name="Lipzen A."/>
            <person name="He G."/>
            <person name="Yan M."/>
            <person name="Ng V."/>
            <person name="Cullen D."/>
            <person name="Martin F."/>
            <person name="Rosso M.-N."/>
            <person name="Henrissat B."/>
            <person name="Hibbett D."/>
            <person name="Martinez A.T."/>
            <person name="Grigoriev I.V."/>
        </authorList>
    </citation>
    <scope>NUCLEOTIDE SEQUENCE</scope>
    <source>
        <strain evidence="1">AH 40177</strain>
    </source>
</reference>